<dbReference type="EMBL" id="FNPI01000035">
    <property type="protein sequence ID" value="SDZ68444.1"/>
    <property type="molecule type" value="Genomic_DNA"/>
</dbReference>
<dbReference type="Gene3D" id="3.40.50.1390">
    <property type="entry name" value="Resolvase, N-terminal catalytic domain"/>
    <property type="match status" value="1"/>
</dbReference>
<dbReference type="CDD" id="cd00338">
    <property type="entry name" value="Ser_Recombinase"/>
    <property type="match status" value="1"/>
</dbReference>
<evidence type="ECO:0000259" key="2">
    <source>
        <dbReference type="PROSITE" id="PS51736"/>
    </source>
</evidence>
<evidence type="ECO:0000259" key="3">
    <source>
        <dbReference type="PROSITE" id="PS51737"/>
    </source>
</evidence>
<accession>A0A1H3V198</accession>
<dbReference type="PROSITE" id="PS51737">
    <property type="entry name" value="RECOMBINASE_DNA_BIND"/>
    <property type="match status" value="1"/>
</dbReference>
<feature type="coiled-coil region" evidence="1">
    <location>
        <begin position="396"/>
        <end position="478"/>
    </location>
</feature>
<dbReference type="OrthoDB" id="9769353at2"/>
<sequence>MIFESNASDKITPYEEYPYLVYGRVSTEKDEQVSSLENQIDICRNWIEKNHFEWKEQAIVLDEGITGTLLLDRAAMQLILQKSKKREIKMVVFKSIHRLARDMKDSLEIRETLLGHGVRVVTIEEGYDSLYEGKNDMKFEMFSMFAAQYPKTISVSVSSAMASKVRRGEHIGPIPFGYKSVDKKLQINEKEAPTIRQIFKWYNQDNIGFKTIARYLNDEILAGNASISKPRKKQLWQITSVQRIIQNPTYAGIFVYNRYTKVKIEGRKKQIQNPQEKWIIYEDHHPAIISKEEWKKANNKNIRKFKTRITPWNEFRSLLRCSECGSNMIIMQSYKKKKDGSRTEWKYLKCSAFRRGGYQYCVNHTPILYENFREFVLAELIKKGESIAVKFENNTEKVREKKIAELKKRIAILQEKNHRLIDLHIEQLITKEEFIEKRSEYEAEINHLKNDLFLSSQEKQKEMDIKSIRQAFEKLNEKDQDLHHAFKTVIDYIVVHPDGQIDFYYRFDD</sequence>
<dbReference type="InterPro" id="IPR011109">
    <property type="entry name" value="DNA_bind_recombinase_dom"/>
</dbReference>
<feature type="domain" description="Resolvase/invertase-type recombinase catalytic" evidence="2">
    <location>
        <begin position="18"/>
        <end position="168"/>
    </location>
</feature>
<dbReference type="GO" id="GO:0003677">
    <property type="term" value="F:DNA binding"/>
    <property type="evidence" value="ECO:0007669"/>
    <property type="project" value="InterPro"/>
</dbReference>
<reference evidence="5" key="1">
    <citation type="submission" date="2016-10" db="EMBL/GenBank/DDBJ databases">
        <authorList>
            <person name="Varghese N."/>
            <person name="Submissions S."/>
        </authorList>
    </citation>
    <scope>NUCLEOTIDE SEQUENCE [LARGE SCALE GENOMIC DNA]</scope>
    <source>
        <strain evidence="5">SP</strain>
    </source>
</reference>
<dbReference type="Gene3D" id="3.90.1750.20">
    <property type="entry name" value="Putative Large Serine Recombinase, Chain B, Domain 2"/>
    <property type="match status" value="1"/>
</dbReference>
<evidence type="ECO:0000313" key="4">
    <source>
        <dbReference type="EMBL" id="SDZ68444.1"/>
    </source>
</evidence>
<organism evidence="4 5">
    <name type="scientific">Evansella caseinilytica</name>
    <dbReference type="NCBI Taxonomy" id="1503961"/>
    <lineage>
        <taxon>Bacteria</taxon>
        <taxon>Bacillati</taxon>
        <taxon>Bacillota</taxon>
        <taxon>Bacilli</taxon>
        <taxon>Bacillales</taxon>
        <taxon>Bacillaceae</taxon>
        <taxon>Evansella</taxon>
    </lineage>
</organism>
<gene>
    <name evidence="4" type="ORF">SAMN05421736_1354</name>
</gene>
<dbReference type="PROSITE" id="PS51736">
    <property type="entry name" value="RECOMBINASES_3"/>
    <property type="match status" value="1"/>
</dbReference>
<dbReference type="InterPro" id="IPR038109">
    <property type="entry name" value="DNA_bind_recomb_sf"/>
</dbReference>
<protein>
    <submittedName>
        <fullName evidence="4">Site-specific DNA recombinase</fullName>
    </submittedName>
</protein>
<dbReference type="InterPro" id="IPR025827">
    <property type="entry name" value="Zn_ribbon_recom_dom"/>
</dbReference>
<keyword evidence="5" id="KW-1185">Reference proteome</keyword>
<keyword evidence="1" id="KW-0175">Coiled coil</keyword>
<dbReference type="Pfam" id="PF00239">
    <property type="entry name" value="Resolvase"/>
    <property type="match status" value="1"/>
</dbReference>
<dbReference type="Pfam" id="PF07508">
    <property type="entry name" value="Recombinase"/>
    <property type="match status" value="1"/>
</dbReference>
<dbReference type="Pfam" id="PF13408">
    <property type="entry name" value="Zn_ribbon_recom"/>
    <property type="match status" value="1"/>
</dbReference>
<evidence type="ECO:0000313" key="5">
    <source>
        <dbReference type="Proteomes" id="UP000198935"/>
    </source>
</evidence>
<dbReference type="GO" id="GO:0000150">
    <property type="term" value="F:DNA strand exchange activity"/>
    <property type="evidence" value="ECO:0007669"/>
    <property type="project" value="InterPro"/>
</dbReference>
<dbReference type="InterPro" id="IPR006119">
    <property type="entry name" value="Resolv_N"/>
</dbReference>
<dbReference type="Proteomes" id="UP000198935">
    <property type="component" value="Unassembled WGS sequence"/>
</dbReference>
<dbReference type="InterPro" id="IPR036162">
    <property type="entry name" value="Resolvase-like_N_sf"/>
</dbReference>
<dbReference type="SUPFAM" id="SSF53041">
    <property type="entry name" value="Resolvase-like"/>
    <property type="match status" value="1"/>
</dbReference>
<evidence type="ECO:0000256" key="1">
    <source>
        <dbReference type="SAM" id="Coils"/>
    </source>
</evidence>
<dbReference type="PANTHER" id="PTHR30461:SF23">
    <property type="entry name" value="DNA RECOMBINASE-RELATED"/>
    <property type="match status" value="1"/>
</dbReference>
<dbReference type="STRING" id="1503961.SAMN05421736_1354"/>
<proteinExistence type="predicted"/>
<dbReference type="AlphaFoldDB" id="A0A1H3V198"/>
<dbReference type="SMART" id="SM00857">
    <property type="entry name" value="Resolvase"/>
    <property type="match status" value="1"/>
</dbReference>
<dbReference type="PANTHER" id="PTHR30461">
    <property type="entry name" value="DNA-INVERTASE FROM LAMBDOID PROPHAGE"/>
    <property type="match status" value="1"/>
</dbReference>
<dbReference type="InterPro" id="IPR050639">
    <property type="entry name" value="SSR_resolvase"/>
</dbReference>
<feature type="domain" description="Recombinase" evidence="3">
    <location>
        <begin position="175"/>
        <end position="308"/>
    </location>
</feature>
<name>A0A1H3V198_9BACI</name>